<name>A0AAE1ANW7_9GAST</name>
<comment type="caution">
    <text evidence="1">The sequence shown here is derived from an EMBL/GenBank/DDBJ whole genome shotgun (WGS) entry which is preliminary data.</text>
</comment>
<dbReference type="Proteomes" id="UP001283361">
    <property type="component" value="Unassembled WGS sequence"/>
</dbReference>
<dbReference type="AlphaFoldDB" id="A0AAE1ANW7"/>
<organism evidence="1 2">
    <name type="scientific">Elysia crispata</name>
    <name type="common">lettuce slug</name>
    <dbReference type="NCBI Taxonomy" id="231223"/>
    <lineage>
        <taxon>Eukaryota</taxon>
        <taxon>Metazoa</taxon>
        <taxon>Spiralia</taxon>
        <taxon>Lophotrochozoa</taxon>
        <taxon>Mollusca</taxon>
        <taxon>Gastropoda</taxon>
        <taxon>Heterobranchia</taxon>
        <taxon>Euthyneura</taxon>
        <taxon>Panpulmonata</taxon>
        <taxon>Sacoglossa</taxon>
        <taxon>Placobranchoidea</taxon>
        <taxon>Plakobranchidae</taxon>
        <taxon>Elysia</taxon>
    </lineage>
</organism>
<accession>A0AAE1ANW7</accession>
<dbReference type="EMBL" id="JAWDGP010001473">
    <property type="protein sequence ID" value="KAK3791315.1"/>
    <property type="molecule type" value="Genomic_DNA"/>
</dbReference>
<proteinExistence type="predicted"/>
<sequence>MFLTKQLDLVLMVALNLDRRFNRKSLSIPMIKSSDAQGQCEAKVRFRCPTGENDYFGELFVLRRFKKDKSGAGYSTCLVQGGARNQRKCNAAQRFTALTVHLKLSRLQMEGVERSDDL</sequence>
<reference evidence="1" key="1">
    <citation type="journal article" date="2023" name="G3 (Bethesda)">
        <title>A reference genome for the long-term kleptoplast-retaining sea slug Elysia crispata morphotype clarki.</title>
        <authorList>
            <person name="Eastman K.E."/>
            <person name="Pendleton A.L."/>
            <person name="Shaikh M.A."/>
            <person name="Suttiyut T."/>
            <person name="Ogas R."/>
            <person name="Tomko P."/>
            <person name="Gavelis G."/>
            <person name="Widhalm J.R."/>
            <person name="Wisecaver J.H."/>
        </authorList>
    </citation>
    <scope>NUCLEOTIDE SEQUENCE</scope>
    <source>
        <strain evidence="1">ECLA1</strain>
    </source>
</reference>
<gene>
    <name evidence="1" type="ORF">RRG08_012502</name>
</gene>
<keyword evidence="2" id="KW-1185">Reference proteome</keyword>
<evidence type="ECO:0000313" key="1">
    <source>
        <dbReference type="EMBL" id="KAK3791315.1"/>
    </source>
</evidence>
<protein>
    <submittedName>
        <fullName evidence="1">Uncharacterized protein</fullName>
    </submittedName>
</protein>
<evidence type="ECO:0000313" key="2">
    <source>
        <dbReference type="Proteomes" id="UP001283361"/>
    </source>
</evidence>